<proteinExistence type="predicted"/>
<dbReference type="SUPFAM" id="SSF57756">
    <property type="entry name" value="Retrovirus zinc finger-like domains"/>
    <property type="match status" value="1"/>
</dbReference>
<dbReference type="AlphaFoldDB" id="A0AAF0XZD4"/>
<reference evidence="3" key="2">
    <citation type="submission" date="2022-03" db="EMBL/GenBank/DDBJ databases">
        <title>Draft title - Genomic analysis of global carrot germplasm unveils the trajectory of domestication and the origin of high carotenoid orange carrot.</title>
        <authorList>
            <person name="Iorizzo M."/>
            <person name="Ellison S."/>
            <person name="Senalik D."/>
            <person name="Macko-Podgorni A."/>
            <person name="Grzebelus D."/>
            <person name="Bostan H."/>
            <person name="Rolling W."/>
            <person name="Curaba J."/>
            <person name="Simon P."/>
        </authorList>
    </citation>
    <scope>NUCLEOTIDE SEQUENCE</scope>
    <source>
        <tissue evidence="3">Leaf</tissue>
    </source>
</reference>
<dbReference type="EMBL" id="CP093351">
    <property type="protein sequence ID" value="WOH15609.1"/>
    <property type="molecule type" value="Genomic_DNA"/>
</dbReference>
<dbReference type="Pfam" id="PF00098">
    <property type="entry name" value="zf-CCHC"/>
    <property type="match status" value="1"/>
</dbReference>
<dbReference type="InterPro" id="IPR036875">
    <property type="entry name" value="Znf_CCHC_sf"/>
</dbReference>
<feature type="compositionally biased region" description="Acidic residues" evidence="1">
    <location>
        <begin position="15"/>
        <end position="24"/>
    </location>
</feature>
<organism evidence="3 4">
    <name type="scientific">Daucus carota subsp. sativus</name>
    <name type="common">Carrot</name>
    <dbReference type="NCBI Taxonomy" id="79200"/>
    <lineage>
        <taxon>Eukaryota</taxon>
        <taxon>Viridiplantae</taxon>
        <taxon>Streptophyta</taxon>
        <taxon>Embryophyta</taxon>
        <taxon>Tracheophyta</taxon>
        <taxon>Spermatophyta</taxon>
        <taxon>Magnoliopsida</taxon>
        <taxon>eudicotyledons</taxon>
        <taxon>Gunneridae</taxon>
        <taxon>Pentapetalae</taxon>
        <taxon>asterids</taxon>
        <taxon>campanulids</taxon>
        <taxon>Apiales</taxon>
        <taxon>Apiaceae</taxon>
        <taxon>Apioideae</taxon>
        <taxon>Scandiceae</taxon>
        <taxon>Daucinae</taxon>
        <taxon>Daucus</taxon>
        <taxon>Daucus sect. Daucus</taxon>
    </lineage>
</organism>
<dbReference type="GO" id="GO:0008270">
    <property type="term" value="F:zinc ion binding"/>
    <property type="evidence" value="ECO:0007669"/>
    <property type="project" value="InterPro"/>
</dbReference>
<evidence type="ECO:0000313" key="3">
    <source>
        <dbReference type="EMBL" id="WOH15609.1"/>
    </source>
</evidence>
<feature type="region of interest" description="Disordered" evidence="1">
    <location>
        <begin position="1"/>
        <end position="24"/>
    </location>
</feature>
<evidence type="ECO:0000256" key="1">
    <source>
        <dbReference type="SAM" id="MobiDB-lite"/>
    </source>
</evidence>
<keyword evidence="4" id="KW-1185">Reference proteome</keyword>
<evidence type="ECO:0000259" key="2">
    <source>
        <dbReference type="SMART" id="SM00343"/>
    </source>
</evidence>
<protein>
    <recommendedName>
        <fullName evidence="2">CCHC-type domain-containing protein</fullName>
    </recommendedName>
</protein>
<gene>
    <name evidence="3" type="ORF">DCAR_0935152</name>
</gene>
<evidence type="ECO:0000313" key="4">
    <source>
        <dbReference type="Proteomes" id="UP000077755"/>
    </source>
</evidence>
<dbReference type="SMART" id="SM00343">
    <property type="entry name" value="ZnF_C2HC"/>
    <property type="match status" value="1"/>
</dbReference>
<feature type="region of interest" description="Disordered" evidence="1">
    <location>
        <begin position="37"/>
        <end position="57"/>
    </location>
</feature>
<reference evidence="3" key="1">
    <citation type="journal article" date="2016" name="Nat. Genet.">
        <title>A high-quality carrot genome assembly provides new insights into carotenoid accumulation and asterid genome evolution.</title>
        <authorList>
            <person name="Iorizzo M."/>
            <person name="Ellison S."/>
            <person name="Senalik D."/>
            <person name="Zeng P."/>
            <person name="Satapoomin P."/>
            <person name="Huang J."/>
            <person name="Bowman M."/>
            <person name="Iovene M."/>
            <person name="Sanseverino W."/>
            <person name="Cavagnaro P."/>
            <person name="Yildiz M."/>
            <person name="Macko-Podgorni A."/>
            <person name="Moranska E."/>
            <person name="Grzebelus E."/>
            <person name="Grzebelus D."/>
            <person name="Ashrafi H."/>
            <person name="Zheng Z."/>
            <person name="Cheng S."/>
            <person name="Spooner D."/>
            <person name="Van Deynze A."/>
            <person name="Simon P."/>
        </authorList>
    </citation>
    <scope>NUCLEOTIDE SEQUENCE</scope>
    <source>
        <tissue evidence="3">Leaf</tissue>
    </source>
</reference>
<dbReference type="Proteomes" id="UP000077755">
    <property type="component" value="Chromosome 9"/>
</dbReference>
<dbReference type="Gene3D" id="4.10.60.10">
    <property type="entry name" value="Zinc finger, CCHC-type"/>
    <property type="match status" value="1"/>
</dbReference>
<feature type="compositionally biased region" description="Polar residues" evidence="1">
    <location>
        <begin position="1"/>
        <end position="10"/>
    </location>
</feature>
<dbReference type="GO" id="GO:0003676">
    <property type="term" value="F:nucleic acid binding"/>
    <property type="evidence" value="ECO:0007669"/>
    <property type="project" value="InterPro"/>
</dbReference>
<sequence length="99" mass="11409">MKNLALHSSVSKLESDEETESDEDLALMSRKIKRMIEKKNKMKREKGKAFGAKKDPKDDACFECGKKGHFKRDCYKLKNKVDVSQLVIAKLFLFLAKEL</sequence>
<name>A0AAF0XZD4_DAUCS</name>
<feature type="domain" description="CCHC-type" evidence="2">
    <location>
        <begin position="60"/>
        <end position="76"/>
    </location>
</feature>
<dbReference type="InterPro" id="IPR001878">
    <property type="entry name" value="Znf_CCHC"/>
</dbReference>
<accession>A0AAF0XZD4</accession>